<evidence type="ECO:0000313" key="3">
    <source>
        <dbReference type="Proteomes" id="UP000636800"/>
    </source>
</evidence>
<dbReference type="AlphaFoldDB" id="A0A835U2P6"/>
<dbReference type="EMBL" id="JADCNM010000608">
    <property type="protein sequence ID" value="KAG0446150.1"/>
    <property type="molecule type" value="Genomic_DNA"/>
</dbReference>
<evidence type="ECO:0000313" key="2">
    <source>
        <dbReference type="EMBL" id="KAG0446152.1"/>
    </source>
</evidence>
<dbReference type="EMBL" id="JADCNL010000607">
    <property type="protein sequence ID" value="KAG0446152.1"/>
    <property type="molecule type" value="Genomic_DNA"/>
</dbReference>
<evidence type="ECO:0000313" key="1">
    <source>
        <dbReference type="EMBL" id="KAG0446150.1"/>
    </source>
</evidence>
<reference evidence="3 4" key="1">
    <citation type="journal article" date="2020" name="Nat. Food">
        <title>A phased Vanilla planifolia genome enables genetic improvement of flavour and production.</title>
        <authorList>
            <person name="Hasing T."/>
            <person name="Tang H."/>
            <person name="Brym M."/>
            <person name="Khazi F."/>
            <person name="Huang T."/>
            <person name="Chambers A.H."/>
        </authorList>
    </citation>
    <scope>NUCLEOTIDE SEQUENCE [LARGE SCALE GENOMIC DNA]</scope>
    <source>
        <tissue evidence="2">Leaf</tissue>
    </source>
</reference>
<protein>
    <submittedName>
        <fullName evidence="2">Uncharacterized protein</fullName>
    </submittedName>
</protein>
<accession>A0A835U2P6</accession>
<gene>
    <name evidence="2" type="ORF">HPP92_028973</name>
    <name evidence="1" type="ORF">HPP92_028984</name>
</gene>
<organism evidence="2 3">
    <name type="scientific">Vanilla planifolia</name>
    <name type="common">Vanilla</name>
    <dbReference type="NCBI Taxonomy" id="51239"/>
    <lineage>
        <taxon>Eukaryota</taxon>
        <taxon>Viridiplantae</taxon>
        <taxon>Streptophyta</taxon>
        <taxon>Embryophyta</taxon>
        <taxon>Tracheophyta</taxon>
        <taxon>Spermatophyta</taxon>
        <taxon>Magnoliopsida</taxon>
        <taxon>Liliopsida</taxon>
        <taxon>Asparagales</taxon>
        <taxon>Orchidaceae</taxon>
        <taxon>Vanilloideae</taxon>
        <taxon>Vanilleae</taxon>
        <taxon>Vanilla</taxon>
    </lineage>
</organism>
<sequence>MPAHRSVMEMIFTQQTMKALNKQSMGKSLKRDISSRCFITLDELGATKTNKNRRKHWQLRVLRQ</sequence>
<dbReference type="Proteomes" id="UP000639772">
    <property type="component" value="Unassembled WGS sequence"/>
</dbReference>
<keyword evidence="3" id="KW-1185">Reference proteome</keyword>
<name>A0A835U2P6_VANPL</name>
<comment type="caution">
    <text evidence="2">The sequence shown here is derived from an EMBL/GenBank/DDBJ whole genome shotgun (WGS) entry which is preliminary data.</text>
</comment>
<evidence type="ECO:0000313" key="4">
    <source>
        <dbReference type="Proteomes" id="UP000639772"/>
    </source>
</evidence>
<proteinExistence type="predicted"/>
<dbReference type="Proteomes" id="UP000636800">
    <property type="component" value="Unassembled WGS sequence"/>
</dbReference>